<dbReference type="Pfam" id="PF02410">
    <property type="entry name" value="RsfS"/>
    <property type="match status" value="1"/>
</dbReference>
<comment type="caution">
    <text evidence="4">The sequence shown here is derived from an EMBL/GenBank/DDBJ whole genome shotgun (WGS) entry which is preliminary data.</text>
</comment>
<reference evidence="5" key="1">
    <citation type="journal article" date="2019" name="Int. J. Syst. Evol. Microbiol.">
        <title>The Global Catalogue of Microorganisms (GCM) 10K type strain sequencing project: providing services to taxonomists for standard genome sequencing and annotation.</title>
        <authorList>
            <consortium name="The Broad Institute Genomics Platform"/>
            <consortium name="The Broad Institute Genome Sequencing Center for Infectious Disease"/>
            <person name="Wu L."/>
            <person name="Ma J."/>
        </authorList>
    </citation>
    <scope>NUCLEOTIDE SEQUENCE [LARGE SCALE GENOMIC DNA]</scope>
    <source>
        <strain evidence="5">JCM 18053</strain>
    </source>
</reference>
<evidence type="ECO:0000256" key="3">
    <source>
        <dbReference type="SAM" id="MobiDB-lite"/>
    </source>
</evidence>
<name>A0ABP9P6Q3_9BACT</name>
<evidence type="ECO:0000313" key="4">
    <source>
        <dbReference type="EMBL" id="GAA5138249.1"/>
    </source>
</evidence>
<dbReference type="HAMAP" id="MF_01477">
    <property type="entry name" value="Iojap_RsfS"/>
    <property type="match status" value="1"/>
</dbReference>
<proteinExistence type="inferred from homology"/>
<keyword evidence="2" id="KW-0810">Translation regulation</keyword>
<keyword evidence="2" id="KW-0963">Cytoplasm</keyword>
<comment type="similarity">
    <text evidence="1 2">Belongs to the Iojap/RsfS family.</text>
</comment>
<dbReference type="PANTHER" id="PTHR21043">
    <property type="entry name" value="IOJAP SUPERFAMILY ORTHOLOG"/>
    <property type="match status" value="1"/>
</dbReference>
<dbReference type="Proteomes" id="UP001499852">
    <property type="component" value="Unassembled WGS sequence"/>
</dbReference>
<accession>A0ABP9P6Q3</accession>
<dbReference type="InterPro" id="IPR004394">
    <property type="entry name" value="Iojap/RsfS/C7orf30"/>
</dbReference>
<dbReference type="PANTHER" id="PTHR21043:SF0">
    <property type="entry name" value="MITOCHONDRIAL ASSEMBLY OF RIBOSOMAL LARGE SUBUNIT PROTEIN 1"/>
    <property type="match status" value="1"/>
</dbReference>
<dbReference type="InterPro" id="IPR043519">
    <property type="entry name" value="NT_sf"/>
</dbReference>
<keyword evidence="2" id="KW-0678">Repressor</keyword>
<evidence type="ECO:0000313" key="5">
    <source>
        <dbReference type="Proteomes" id="UP001499852"/>
    </source>
</evidence>
<feature type="region of interest" description="Disordered" evidence="3">
    <location>
        <begin position="111"/>
        <end position="158"/>
    </location>
</feature>
<keyword evidence="5" id="KW-1185">Reference proteome</keyword>
<gene>
    <name evidence="2" type="primary">rsfS</name>
    <name evidence="4" type="ORF">GCM10023213_16650</name>
</gene>
<comment type="subunit">
    <text evidence="2">Interacts with ribosomal protein uL14 (rplN).</text>
</comment>
<evidence type="ECO:0000256" key="1">
    <source>
        <dbReference type="ARBA" id="ARBA00010574"/>
    </source>
</evidence>
<dbReference type="NCBIfam" id="TIGR00090">
    <property type="entry name" value="rsfS_iojap_ybeB"/>
    <property type="match status" value="1"/>
</dbReference>
<dbReference type="EMBL" id="BAABIA010000003">
    <property type="protein sequence ID" value="GAA5138249.1"/>
    <property type="molecule type" value="Genomic_DNA"/>
</dbReference>
<organism evidence="4 5">
    <name type="scientific">Prosthecobacter algae</name>
    <dbReference type="NCBI Taxonomy" id="1144682"/>
    <lineage>
        <taxon>Bacteria</taxon>
        <taxon>Pseudomonadati</taxon>
        <taxon>Verrucomicrobiota</taxon>
        <taxon>Verrucomicrobiia</taxon>
        <taxon>Verrucomicrobiales</taxon>
        <taxon>Verrucomicrobiaceae</taxon>
        <taxon>Prosthecobacter</taxon>
    </lineage>
</organism>
<dbReference type="Gene3D" id="3.30.460.10">
    <property type="entry name" value="Beta Polymerase, domain 2"/>
    <property type="match status" value="1"/>
</dbReference>
<sequence>MESIEIARLCAKYADEKKAENIVLLDLRGLSPVTDFFVIATASSNPQLRAVRDEVVDQLRDKHGERPLFSDGTFESQWLIVNFPNVLVHVQSPEKREYYALEELWGDAPRLDWQDTQPVGEPTPRVKKPKAKKPAVKKVAAKKAPAKKAAAKKAAKKK</sequence>
<comment type="subcellular location">
    <subcellularLocation>
        <location evidence="2">Cytoplasm</location>
    </subcellularLocation>
</comment>
<dbReference type="RefSeq" id="WP_345735913.1">
    <property type="nucleotide sequence ID" value="NZ_BAABIA010000003.1"/>
</dbReference>
<protein>
    <recommendedName>
        <fullName evidence="2">Ribosomal silencing factor RsfS</fullName>
    </recommendedName>
</protein>
<feature type="compositionally biased region" description="Basic residues" evidence="3">
    <location>
        <begin position="125"/>
        <end position="158"/>
    </location>
</feature>
<dbReference type="SUPFAM" id="SSF81301">
    <property type="entry name" value="Nucleotidyltransferase"/>
    <property type="match status" value="1"/>
</dbReference>
<evidence type="ECO:0000256" key="2">
    <source>
        <dbReference type="HAMAP-Rule" id="MF_01477"/>
    </source>
</evidence>
<comment type="function">
    <text evidence="2">Functions as a ribosomal silencing factor. Interacts with ribosomal protein uL14 (rplN), blocking formation of intersubunit bridge B8. Prevents association of the 30S and 50S ribosomal subunits and the formation of functional ribosomes, thus repressing translation.</text>
</comment>